<accession>A0ABX2E1L4</accession>
<keyword evidence="2" id="KW-1185">Reference proteome</keyword>
<name>A0ABX2E1L4_9FLAO</name>
<organism evidence="1 2">
    <name type="scientific">Winogradskyella litoriviva</name>
    <dbReference type="NCBI Taxonomy" id="1220182"/>
    <lineage>
        <taxon>Bacteria</taxon>
        <taxon>Pseudomonadati</taxon>
        <taxon>Bacteroidota</taxon>
        <taxon>Flavobacteriia</taxon>
        <taxon>Flavobacteriales</taxon>
        <taxon>Flavobacteriaceae</taxon>
        <taxon>Winogradskyella</taxon>
    </lineage>
</organism>
<dbReference type="RefSeq" id="WP_173300019.1">
    <property type="nucleotide sequence ID" value="NZ_JABRWQ010000001.1"/>
</dbReference>
<proteinExistence type="predicted"/>
<reference evidence="1 2" key="1">
    <citation type="journal article" date="2015" name="Int. J. Syst. Evol. Microbiol.">
        <title>Winogradskyella litoriviva sp. nov., isolated from coastal seawater.</title>
        <authorList>
            <person name="Nedashkovskaya O.I."/>
            <person name="Kukhlevskiy A.D."/>
            <person name="Zhukova N.V."/>
            <person name="Kim S.J."/>
            <person name="Rhee S.K."/>
            <person name="Mikhailov V.V."/>
        </authorList>
    </citation>
    <scope>NUCLEOTIDE SEQUENCE [LARGE SCALE GENOMIC DNA]</scope>
    <source>
        <strain evidence="1 2">KMM6491</strain>
    </source>
</reference>
<comment type="caution">
    <text evidence="1">The sequence shown here is derived from an EMBL/GenBank/DDBJ whole genome shotgun (WGS) entry which is preliminary data.</text>
</comment>
<protein>
    <submittedName>
        <fullName evidence="1">Uncharacterized protein</fullName>
    </submittedName>
</protein>
<evidence type="ECO:0000313" key="1">
    <source>
        <dbReference type="EMBL" id="NRD22379.1"/>
    </source>
</evidence>
<dbReference type="Proteomes" id="UP000805085">
    <property type="component" value="Unassembled WGS sequence"/>
</dbReference>
<dbReference type="PROSITE" id="PS51257">
    <property type="entry name" value="PROKAR_LIPOPROTEIN"/>
    <property type="match status" value="1"/>
</dbReference>
<dbReference type="EMBL" id="JABRWQ010000001">
    <property type="protein sequence ID" value="NRD22379.1"/>
    <property type="molecule type" value="Genomic_DNA"/>
</dbReference>
<sequence>MKQALNILLLILTLISCKNQSESKSELSIETAELSKEFSQPEIQQTDSIAEQWNFMVFEKGGCLGGTQYVTEKKRKIPTMVFSEKEWEKFAKNDKTELTEFLITKLSDTTKTKVHTCPFFGATNGEMAVYSLQHIHNKNWLEFSEFKEYKDREYGNATDQPQMWLQNILKNENERNKIAELYKNELKN</sequence>
<gene>
    <name evidence="1" type="ORF">HNV10_03945</name>
</gene>
<evidence type="ECO:0000313" key="2">
    <source>
        <dbReference type="Proteomes" id="UP000805085"/>
    </source>
</evidence>